<organism evidence="3 4">
    <name type="scientific">Lunasporangiospora selenospora</name>
    <dbReference type="NCBI Taxonomy" id="979761"/>
    <lineage>
        <taxon>Eukaryota</taxon>
        <taxon>Fungi</taxon>
        <taxon>Fungi incertae sedis</taxon>
        <taxon>Mucoromycota</taxon>
        <taxon>Mortierellomycotina</taxon>
        <taxon>Mortierellomycetes</taxon>
        <taxon>Mortierellales</taxon>
        <taxon>Mortierellaceae</taxon>
        <taxon>Lunasporangiospora</taxon>
    </lineage>
</organism>
<dbReference type="SUPFAM" id="SSF48403">
    <property type="entry name" value="Ankyrin repeat"/>
    <property type="match status" value="1"/>
</dbReference>
<dbReference type="GO" id="GO:0033309">
    <property type="term" value="C:SBF transcription complex"/>
    <property type="evidence" value="ECO:0007669"/>
    <property type="project" value="TreeGrafter"/>
</dbReference>
<comment type="caution">
    <text evidence="3">The sequence shown here is derived from an EMBL/GenBank/DDBJ whole genome shotgun (WGS) entry which is preliminary data.</text>
</comment>
<dbReference type="InterPro" id="IPR002110">
    <property type="entry name" value="Ankyrin_rpt"/>
</dbReference>
<feature type="coiled-coil region" evidence="1">
    <location>
        <begin position="768"/>
        <end position="795"/>
    </location>
</feature>
<evidence type="ECO:0000313" key="3">
    <source>
        <dbReference type="EMBL" id="KAF9578073.1"/>
    </source>
</evidence>
<feature type="region of interest" description="Disordered" evidence="2">
    <location>
        <begin position="326"/>
        <end position="347"/>
    </location>
</feature>
<evidence type="ECO:0000313" key="4">
    <source>
        <dbReference type="Proteomes" id="UP000780801"/>
    </source>
</evidence>
<dbReference type="AlphaFoldDB" id="A0A9P6FLX6"/>
<gene>
    <name evidence="3" type="ORF">BGW38_006336</name>
</gene>
<feature type="region of interest" description="Disordered" evidence="2">
    <location>
        <begin position="565"/>
        <end position="603"/>
    </location>
</feature>
<feature type="region of interest" description="Disordered" evidence="2">
    <location>
        <begin position="494"/>
        <end position="552"/>
    </location>
</feature>
<feature type="non-terminal residue" evidence="3">
    <location>
        <position position="856"/>
    </location>
</feature>
<dbReference type="PANTHER" id="PTHR43828:SF15">
    <property type="entry name" value="TRANSCRIPTION FACTOR MBP1"/>
    <property type="match status" value="1"/>
</dbReference>
<dbReference type="EMBL" id="JAABOA010004036">
    <property type="protein sequence ID" value="KAF9578073.1"/>
    <property type="molecule type" value="Genomic_DNA"/>
</dbReference>
<dbReference type="Proteomes" id="UP000780801">
    <property type="component" value="Unassembled WGS sequence"/>
</dbReference>
<keyword evidence="4" id="KW-1185">Reference proteome</keyword>
<dbReference type="GO" id="GO:0030907">
    <property type="term" value="C:MBF transcription complex"/>
    <property type="evidence" value="ECO:0007669"/>
    <property type="project" value="TreeGrafter"/>
</dbReference>
<proteinExistence type="predicted"/>
<feature type="compositionally biased region" description="Low complexity" evidence="2">
    <location>
        <begin position="327"/>
        <end position="347"/>
    </location>
</feature>
<reference evidence="3" key="1">
    <citation type="journal article" date="2020" name="Fungal Divers.">
        <title>Resolving the Mortierellaceae phylogeny through synthesis of multi-gene phylogenetics and phylogenomics.</title>
        <authorList>
            <person name="Vandepol N."/>
            <person name="Liber J."/>
            <person name="Desiro A."/>
            <person name="Na H."/>
            <person name="Kennedy M."/>
            <person name="Barry K."/>
            <person name="Grigoriev I.V."/>
            <person name="Miller A.N."/>
            <person name="O'Donnell K."/>
            <person name="Stajich J.E."/>
            <person name="Bonito G."/>
        </authorList>
    </citation>
    <scope>NUCLEOTIDE SEQUENCE</scope>
    <source>
        <strain evidence="3">KOD1015</strain>
    </source>
</reference>
<name>A0A9P6FLX6_9FUNG</name>
<dbReference type="PANTHER" id="PTHR43828">
    <property type="entry name" value="ASPARAGINASE"/>
    <property type="match status" value="1"/>
</dbReference>
<dbReference type="Gene3D" id="1.25.40.20">
    <property type="entry name" value="Ankyrin repeat-containing domain"/>
    <property type="match status" value="1"/>
</dbReference>
<feature type="compositionally biased region" description="Polar residues" evidence="2">
    <location>
        <begin position="565"/>
        <end position="577"/>
    </location>
</feature>
<accession>A0A9P6FLX6</accession>
<dbReference type="InterPro" id="IPR036770">
    <property type="entry name" value="Ankyrin_rpt-contain_sf"/>
</dbReference>
<sequence>TITAPARRRGRGRGRGPGRPRGHRRDVTRSSTEISPSRPSRKHGRPGDELFIDYRGSRGGRAGGTPSSMTSTPAGLEPRKRRGDRRRMESGGSEVLAEGDDMSQTEDAEGASAANRDGDSDDDDDGNFEDENGEGQTEGNNRRSRRSTSQDLRRSPAVPSTSSAATMTSALAELGMGHLMESDGSSSRGPYADALLEYFVTDSDRLPSILTHPPSDLDINLVIDGEDHTALHWAAAMAKIEAAMTLIQTRAADAFRLNTDGQTALMRSVLFTNNYEEKTFPALLDLLQKTIFAIDTSDQTVFHHVIKAATTAITKARTELSEAAADTSEAAVPSTAPATTPTPVSPAVVASKTRLRLHAARYYLETLLQKLSPHPSELASVINGQDSAGDTALILAARSLAQVCSHGTVFALSNSRKIVRLLMDSGADTQIQNRTGKSAEEYLVEAEEAAEAAAAEMAALKTRAATNSASASVSALGTPITPEIGTMPTLKTAGMTGGMAESTSSMQAESGTPRGLEAGSAPAYCPPPVRRMNPFLARQPPPRPIGSHVGENQGGLYRQLQEANSMNTTPPTSGTEQQEQERPSKESDEDADYNSGQDSPAKMIPTVSNLFHRLTESYERDIFDKGQDVQEARLVLQQVHAEIEEGRWAIGEARMQEQMLTHARDQIKHLEKRIKQEVELRQRLRIEELVTESEGKGKASMHIALEEGFGPNGESGMVLSAAAAEPAFSPLPGAAQGQSVTGPLETEQVHPETSMSEMTTTMTSSARMLEFEKEATFLRMELRRLQHRRKDQTEEWVRLKSQQVTPTGVTLGQGQLEKQAHLSQAEYHRLIALCCNVSADKVDALIEPLLASLDKE</sequence>
<protein>
    <recommendedName>
        <fullName evidence="5">Ankyrin repeat-containing protein</fullName>
    </recommendedName>
</protein>
<dbReference type="OrthoDB" id="6718656at2759"/>
<evidence type="ECO:0008006" key="5">
    <source>
        <dbReference type="Google" id="ProtNLM"/>
    </source>
</evidence>
<dbReference type="GO" id="GO:0045944">
    <property type="term" value="P:positive regulation of transcription by RNA polymerase II"/>
    <property type="evidence" value="ECO:0007669"/>
    <property type="project" value="UniProtKB-ARBA"/>
</dbReference>
<feature type="compositionally biased region" description="Acidic residues" evidence="2">
    <location>
        <begin position="97"/>
        <end position="109"/>
    </location>
</feature>
<feature type="compositionally biased region" description="Polar residues" evidence="2">
    <location>
        <begin position="501"/>
        <end position="510"/>
    </location>
</feature>
<evidence type="ECO:0000256" key="1">
    <source>
        <dbReference type="SAM" id="Coils"/>
    </source>
</evidence>
<feature type="compositionally biased region" description="Acidic residues" evidence="2">
    <location>
        <begin position="119"/>
        <end position="133"/>
    </location>
</feature>
<feature type="compositionally biased region" description="Basic residues" evidence="2">
    <location>
        <begin position="1"/>
        <end position="26"/>
    </location>
</feature>
<dbReference type="SMART" id="SM00248">
    <property type="entry name" value="ANK"/>
    <property type="match status" value="2"/>
</dbReference>
<feature type="coiled-coil region" evidence="1">
    <location>
        <begin position="653"/>
        <end position="687"/>
    </location>
</feature>
<feature type="region of interest" description="Disordered" evidence="2">
    <location>
        <begin position="1"/>
        <end position="165"/>
    </location>
</feature>
<evidence type="ECO:0000256" key="2">
    <source>
        <dbReference type="SAM" id="MobiDB-lite"/>
    </source>
</evidence>
<feature type="compositionally biased region" description="Low complexity" evidence="2">
    <location>
        <begin position="155"/>
        <end position="165"/>
    </location>
</feature>
<keyword evidence="1" id="KW-0175">Coiled coil</keyword>
<feature type="compositionally biased region" description="Polar residues" evidence="2">
    <location>
        <begin position="29"/>
        <end position="38"/>
    </location>
</feature>
<dbReference type="InterPro" id="IPR051642">
    <property type="entry name" value="SWI6-like"/>
</dbReference>